<evidence type="ECO:0000259" key="6">
    <source>
        <dbReference type="Pfam" id="PF00496"/>
    </source>
</evidence>
<evidence type="ECO:0000256" key="5">
    <source>
        <dbReference type="SAM" id="SignalP"/>
    </source>
</evidence>
<dbReference type="EMBL" id="RZNJ01000002">
    <property type="protein sequence ID" value="RUT32464.1"/>
    <property type="molecule type" value="Genomic_DNA"/>
</dbReference>
<comment type="caution">
    <text evidence="7">The sequence shown here is derived from an EMBL/GenBank/DDBJ whole genome shotgun (WGS) entry which is preliminary data.</text>
</comment>
<dbReference type="PIRSF" id="PIRSF002741">
    <property type="entry name" value="MppA"/>
    <property type="match status" value="1"/>
</dbReference>
<evidence type="ECO:0000313" key="8">
    <source>
        <dbReference type="Proteomes" id="UP000281547"/>
    </source>
</evidence>
<dbReference type="PANTHER" id="PTHR30290:SF10">
    <property type="entry name" value="PERIPLASMIC OLIGOPEPTIDE-BINDING PROTEIN-RELATED"/>
    <property type="match status" value="1"/>
</dbReference>
<feature type="domain" description="Solute-binding protein family 5" evidence="6">
    <location>
        <begin position="72"/>
        <end position="432"/>
    </location>
</feature>
<comment type="similarity">
    <text evidence="2">Belongs to the bacterial solute-binding protein 5 family.</text>
</comment>
<organism evidence="7 8">
    <name type="scientific">Arsenicitalea aurantiaca</name>
    <dbReference type="NCBI Taxonomy" id="1783274"/>
    <lineage>
        <taxon>Bacteria</taxon>
        <taxon>Pseudomonadati</taxon>
        <taxon>Pseudomonadota</taxon>
        <taxon>Alphaproteobacteria</taxon>
        <taxon>Hyphomicrobiales</taxon>
        <taxon>Devosiaceae</taxon>
        <taxon>Arsenicitalea</taxon>
    </lineage>
</organism>
<accession>A0A433XEN4</accession>
<evidence type="ECO:0000256" key="3">
    <source>
        <dbReference type="ARBA" id="ARBA00022448"/>
    </source>
</evidence>
<dbReference type="Pfam" id="PF00496">
    <property type="entry name" value="SBP_bac_5"/>
    <property type="match status" value="1"/>
</dbReference>
<dbReference type="Gene3D" id="3.40.190.10">
    <property type="entry name" value="Periplasmic binding protein-like II"/>
    <property type="match status" value="1"/>
</dbReference>
<dbReference type="CDD" id="cd08512">
    <property type="entry name" value="PBP2_NikA_DppA_OppA_like_7"/>
    <property type="match status" value="1"/>
</dbReference>
<dbReference type="GO" id="GO:1904680">
    <property type="term" value="F:peptide transmembrane transporter activity"/>
    <property type="evidence" value="ECO:0007669"/>
    <property type="project" value="TreeGrafter"/>
</dbReference>
<gene>
    <name evidence="7" type="ORF">EMQ25_04720</name>
</gene>
<dbReference type="GO" id="GO:0030288">
    <property type="term" value="C:outer membrane-bounded periplasmic space"/>
    <property type="evidence" value="ECO:0007669"/>
    <property type="project" value="UniProtKB-ARBA"/>
</dbReference>
<keyword evidence="4 5" id="KW-0732">Signal</keyword>
<keyword evidence="3" id="KW-0813">Transport</keyword>
<dbReference type="Gene3D" id="3.90.76.10">
    <property type="entry name" value="Dipeptide-binding Protein, Domain 1"/>
    <property type="match status" value="1"/>
</dbReference>
<reference evidence="7 8" key="1">
    <citation type="journal article" date="2016" name="Int. J. Syst. Evol. Microbiol.">
        <title>Arsenicitalea aurantiaca gen. nov., sp. nov., a new member of the family Hyphomicrobiaceae, isolated from high-arsenic sediment.</title>
        <authorList>
            <person name="Mu Y."/>
            <person name="Zhou L."/>
            <person name="Zeng X.C."/>
            <person name="Liu L."/>
            <person name="Pan Y."/>
            <person name="Chen X."/>
            <person name="Wang J."/>
            <person name="Li S."/>
            <person name="Li W.J."/>
            <person name="Wang Y."/>
        </authorList>
    </citation>
    <scope>NUCLEOTIDE SEQUENCE [LARGE SCALE GENOMIC DNA]</scope>
    <source>
        <strain evidence="7 8">42-50</strain>
    </source>
</reference>
<evidence type="ECO:0000256" key="1">
    <source>
        <dbReference type="ARBA" id="ARBA00004418"/>
    </source>
</evidence>
<comment type="subcellular location">
    <subcellularLocation>
        <location evidence="1">Periplasm</location>
    </subcellularLocation>
</comment>
<dbReference type="AlphaFoldDB" id="A0A433XEN4"/>
<sequence length="523" mass="55529">MMVQKLIGALALAALGSVSTIAMTQAQESLVVDTVFQLKTADPARAFEPTASLFLHAVYQTLVTFEEGDATTIVPGLAELPTANEDATVFTFKLREGATFSDGSPVTRDDVLFSLNRAKNVKGSAAFMLAEISFSAGEADDEIVATSTFSDPGLPARLTYPAFAILNADVMKENGGLDTEEASQSDTADAFLAGTSLGSGPYILTKFDIASEVVLERNDNYWGEAPAFEQIVIRNVANTAQQMNIMRGVSHIAIDLRPDQVGSLGDDAAVISQPGSDMGFVFLNANPEVSETTSNPDFVEAVRYAIDFDGIMNIVGEGAGRPGGIVPSILLGTVPGEEAPVRDLDRAREALARSGIENPTVEMAYASDIAKHGISFGDLGAKIQADLAEIGVTVNLVPQPVATNLDGYRAGSLEMSVQWWGPAFPDPSYYLAFNPGKLVGLRVGWAEGSNEVIEEIAARAALALDPAERDAIYKEWQMALNETGPYIPLFQPPTTLVSSAAVENVSYHPTWTVDLAAVRPAAD</sequence>
<keyword evidence="8" id="KW-1185">Reference proteome</keyword>
<dbReference type="SUPFAM" id="SSF53850">
    <property type="entry name" value="Periplasmic binding protein-like II"/>
    <property type="match status" value="1"/>
</dbReference>
<dbReference type="Proteomes" id="UP000281547">
    <property type="component" value="Unassembled WGS sequence"/>
</dbReference>
<dbReference type="GO" id="GO:0015833">
    <property type="term" value="P:peptide transport"/>
    <property type="evidence" value="ECO:0007669"/>
    <property type="project" value="TreeGrafter"/>
</dbReference>
<dbReference type="GO" id="GO:0043190">
    <property type="term" value="C:ATP-binding cassette (ABC) transporter complex"/>
    <property type="evidence" value="ECO:0007669"/>
    <property type="project" value="InterPro"/>
</dbReference>
<evidence type="ECO:0000256" key="2">
    <source>
        <dbReference type="ARBA" id="ARBA00005695"/>
    </source>
</evidence>
<dbReference type="InterPro" id="IPR000914">
    <property type="entry name" value="SBP_5_dom"/>
</dbReference>
<dbReference type="Gene3D" id="3.10.105.10">
    <property type="entry name" value="Dipeptide-binding Protein, Domain 3"/>
    <property type="match status" value="1"/>
</dbReference>
<proteinExistence type="inferred from homology"/>
<evidence type="ECO:0000256" key="4">
    <source>
        <dbReference type="ARBA" id="ARBA00022729"/>
    </source>
</evidence>
<protein>
    <submittedName>
        <fullName evidence="7">ABC transporter substrate-binding protein</fullName>
    </submittedName>
</protein>
<dbReference type="InterPro" id="IPR039424">
    <property type="entry name" value="SBP_5"/>
</dbReference>
<name>A0A433XEN4_9HYPH</name>
<dbReference type="InterPro" id="IPR030678">
    <property type="entry name" value="Peptide/Ni-bd"/>
</dbReference>
<feature type="signal peptide" evidence="5">
    <location>
        <begin position="1"/>
        <end position="24"/>
    </location>
</feature>
<evidence type="ECO:0000313" key="7">
    <source>
        <dbReference type="EMBL" id="RUT32464.1"/>
    </source>
</evidence>
<feature type="chain" id="PRO_5018966542" evidence="5">
    <location>
        <begin position="25"/>
        <end position="523"/>
    </location>
</feature>
<dbReference type="PANTHER" id="PTHR30290">
    <property type="entry name" value="PERIPLASMIC BINDING COMPONENT OF ABC TRANSPORTER"/>
    <property type="match status" value="1"/>
</dbReference>